<dbReference type="AlphaFoldDB" id="A0AAE1ACD3"/>
<name>A0AAE1ACD3_9GAST</name>
<gene>
    <name evidence="1" type="ORF">RRG08_050149</name>
</gene>
<comment type="caution">
    <text evidence="1">The sequence shown here is derived from an EMBL/GenBank/DDBJ whole genome shotgun (WGS) entry which is preliminary data.</text>
</comment>
<proteinExistence type="predicted"/>
<dbReference type="EMBL" id="JAWDGP010002141">
    <property type="protein sequence ID" value="KAK3785299.1"/>
    <property type="molecule type" value="Genomic_DNA"/>
</dbReference>
<protein>
    <submittedName>
        <fullName evidence="1">Uncharacterized protein</fullName>
    </submittedName>
</protein>
<accession>A0AAE1ACD3</accession>
<dbReference type="Proteomes" id="UP001283361">
    <property type="component" value="Unassembled WGS sequence"/>
</dbReference>
<reference evidence="1" key="1">
    <citation type="journal article" date="2023" name="G3 (Bethesda)">
        <title>A reference genome for the long-term kleptoplast-retaining sea slug Elysia crispata morphotype clarki.</title>
        <authorList>
            <person name="Eastman K.E."/>
            <person name="Pendleton A.L."/>
            <person name="Shaikh M.A."/>
            <person name="Suttiyut T."/>
            <person name="Ogas R."/>
            <person name="Tomko P."/>
            <person name="Gavelis G."/>
            <person name="Widhalm J.R."/>
            <person name="Wisecaver J.H."/>
        </authorList>
    </citation>
    <scope>NUCLEOTIDE SEQUENCE</scope>
    <source>
        <strain evidence="1">ECLA1</strain>
    </source>
</reference>
<sequence>MLFCIHSDIFLDNPTLDLWRGDHVTPSALEWGSIRDLELTRSELFSTDALHGTVLRRHAGIYNQSEIEYVYHEKTTITSSDRDCLRQNPCHTKRASREVWRQAVDRPVSRTPRHAQLGFPNQAEMRFQIFYRDGRKF</sequence>
<keyword evidence="2" id="KW-1185">Reference proteome</keyword>
<evidence type="ECO:0000313" key="2">
    <source>
        <dbReference type="Proteomes" id="UP001283361"/>
    </source>
</evidence>
<evidence type="ECO:0000313" key="1">
    <source>
        <dbReference type="EMBL" id="KAK3785299.1"/>
    </source>
</evidence>
<organism evidence="1 2">
    <name type="scientific">Elysia crispata</name>
    <name type="common">lettuce slug</name>
    <dbReference type="NCBI Taxonomy" id="231223"/>
    <lineage>
        <taxon>Eukaryota</taxon>
        <taxon>Metazoa</taxon>
        <taxon>Spiralia</taxon>
        <taxon>Lophotrochozoa</taxon>
        <taxon>Mollusca</taxon>
        <taxon>Gastropoda</taxon>
        <taxon>Heterobranchia</taxon>
        <taxon>Euthyneura</taxon>
        <taxon>Panpulmonata</taxon>
        <taxon>Sacoglossa</taxon>
        <taxon>Placobranchoidea</taxon>
        <taxon>Plakobranchidae</taxon>
        <taxon>Elysia</taxon>
    </lineage>
</organism>